<keyword evidence="1" id="KW-0812">Transmembrane</keyword>
<feature type="transmembrane region" description="Helical" evidence="1">
    <location>
        <begin position="12"/>
        <end position="35"/>
    </location>
</feature>
<protein>
    <submittedName>
        <fullName evidence="2">Uncharacterized protein</fullName>
    </submittedName>
</protein>
<sequence length="67" mass="7574">MIANSVEKSNRMNCTSVGSIEVIFTLLTIICKVVACCSQQKLSKAGWYAKFIKCLCKLRFVRRTVKL</sequence>
<dbReference type="AlphaFoldDB" id="A0A1B0BE97"/>
<keyword evidence="1" id="KW-1133">Transmembrane helix</keyword>
<dbReference type="Proteomes" id="UP000092460">
    <property type="component" value="Unassembled WGS sequence"/>
</dbReference>
<evidence type="ECO:0000313" key="2">
    <source>
        <dbReference type="EnsemblMetazoa" id="GPPI027215-PA"/>
    </source>
</evidence>
<evidence type="ECO:0000313" key="3">
    <source>
        <dbReference type="Proteomes" id="UP000092460"/>
    </source>
</evidence>
<name>A0A1B0BE97_9MUSC</name>
<reference evidence="3" key="1">
    <citation type="submission" date="2015-01" db="EMBL/GenBank/DDBJ databases">
        <authorList>
            <person name="Aksoy S."/>
            <person name="Warren W."/>
            <person name="Wilson R.K."/>
        </authorList>
    </citation>
    <scope>NUCLEOTIDE SEQUENCE [LARGE SCALE GENOMIC DNA]</scope>
    <source>
        <strain evidence="3">IAEA</strain>
    </source>
</reference>
<keyword evidence="3" id="KW-1185">Reference proteome</keyword>
<dbReference type="EMBL" id="JXJN01012813">
    <property type="status" value="NOT_ANNOTATED_CDS"/>
    <property type="molecule type" value="Genomic_DNA"/>
</dbReference>
<reference evidence="2" key="2">
    <citation type="submission" date="2020-05" db="UniProtKB">
        <authorList>
            <consortium name="EnsemblMetazoa"/>
        </authorList>
    </citation>
    <scope>IDENTIFICATION</scope>
    <source>
        <strain evidence="2">IAEA</strain>
    </source>
</reference>
<dbReference type="EnsemblMetazoa" id="GPPI027215-RA">
    <property type="protein sequence ID" value="GPPI027215-PA"/>
    <property type="gene ID" value="GPPI027215"/>
</dbReference>
<organism evidence="2 3">
    <name type="scientific">Glossina palpalis gambiensis</name>
    <dbReference type="NCBI Taxonomy" id="67801"/>
    <lineage>
        <taxon>Eukaryota</taxon>
        <taxon>Metazoa</taxon>
        <taxon>Ecdysozoa</taxon>
        <taxon>Arthropoda</taxon>
        <taxon>Hexapoda</taxon>
        <taxon>Insecta</taxon>
        <taxon>Pterygota</taxon>
        <taxon>Neoptera</taxon>
        <taxon>Endopterygota</taxon>
        <taxon>Diptera</taxon>
        <taxon>Brachycera</taxon>
        <taxon>Muscomorpha</taxon>
        <taxon>Hippoboscoidea</taxon>
        <taxon>Glossinidae</taxon>
        <taxon>Glossina</taxon>
    </lineage>
</organism>
<evidence type="ECO:0000256" key="1">
    <source>
        <dbReference type="SAM" id="Phobius"/>
    </source>
</evidence>
<proteinExistence type="predicted"/>
<dbReference type="VEuPathDB" id="VectorBase:GPPI027215"/>
<keyword evidence="1" id="KW-0472">Membrane</keyword>
<accession>A0A1B0BE97</accession>